<protein>
    <submittedName>
        <fullName evidence="2">GNAT family N-acetyltransferase</fullName>
    </submittedName>
</protein>
<dbReference type="RefSeq" id="WP_386809983.1">
    <property type="nucleotide sequence ID" value="NZ_JBHTMV010000009.1"/>
</dbReference>
<dbReference type="SUPFAM" id="SSF55729">
    <property type="entry name" value="Acyl-CoA N-acyltransferases (Nat)"/>
    <property type="match status" value="1"/>
</dbReference>
<keyword evidence="3" id="KW-1185">Reference proteome</keyword>
<sequence>MRENSVKILGKDYLGQILQLTKQLNPTLTSSELESRQLQMFEFENYTCFGLFEDEVLIGVASGWITVRLYSDRQLEIDNFVIDSDLQSNGYGKLFITEIELWAKANNCKTVELNTYVQNDRSHKFYFNKGYRILGFHFQKKF</sequence>
<dbReference type="EMBL" id="JBHTMV010000009">
    <property type="protein sequence ID" value="MFD1294679.1"/>
    <property type="molecule type" value="Genomic_DNA"/>
</dbReference>
<dbReference type="Gene3D" id="3.40.630.30">
    <property type="match status" value="1"/>
</dbReference>
<organism evidence="2 3">
    <name type="scientific">Lutibacter holmesii</name>
    <dbReference type="NCBI Taxonomy" id="1137985"/>
    <lineage>
        <taxon>Bacteria</taxon>
        <taxon>Pseudomonadati</taxon>
        <taxon>Bacteroidota</taxon>
        <taxon>Flavobacteriia</taxon>
        <taxon>Flavobacteriales</taxon>
        <taxon>Flavobacteriaceae</taxon>
        <taxon>Lutibacter</taxon>
    </lineage>
</organism>
<dbReference type="InterPro" id="IPR000182">
    <property type="entry name" value="GNAT_dom"/>
</dbReference>
<gene>
    <name evidence="2" type="ORF">ACFQ5N_12620</name>
</gene>
<evidence type="ECO:0000313" key="3">
    <source>
        <dbReference type="Proteomes" id="UP001597241"/>
    </source>
</evidence>
<feature type="domain" description="N-acetyltransferase" evidence="1">
    <location>
        <begin position="1"/>
        <end position="142"/>
    </location>
</feature>
<dbReference type="CDD" id="cd04301">
    <property type="entry name" value="NAT_SF"/>
    <property type="match status" value="1"/>
</dbReference>
<evidence type="ECO:0000313" key="2">
    <source>
        <dbReference type="EMBL" id="MFD1294679.1"/>
    </source>
</evidence>
<dbReference type="InterPro" id="IPR016181">
    <property type="entry name" value="Acyl_CoA_acyltransferase"/>
</dbReference>
<evidence type="ECO:0000259" key="1">
    <source>
        <dbReference type="PROSITE" id="PS51186"/>
    </source>
</evidence>
<accession>A0ABW3WQT9</accession>
<reference evidence="3" key="1">
    <citation type="journal article" date="2019" name="Int. J. Syst. Evol. Microbiol.">
        <title>The Global Catalogue of Microorganisms (GCM) 10K type strain sequencing project: providing services to taxonomists for standard genome sequencing and annotation.</title>
        <authorList>
            <consortium name="The Broad Institute Genomics Platform"/>
            <consortium name="The Broad Institute Genome Sequencing Center for Infectious Disease"/>
            <person name="Wu L."/>
            <person name="Ma J."/>
        </authorList>
    </citation>
    <scope>NUCLEOTIDE SEQUENCE [LARGE SCALE GENOMIC DNA]</scope>
    <source>
        <strain evidence="3">CCUG 62221</strain>
    </source>
</reference>
<proteinExistence type="predicted"/>
<comment type="caution">
    <text evidence="2">The sequence shown here is derived from an EMBL/GenBank/DDBJ whole genome shotgun (WGS) entry which is preliminary data.</text>
</comment>
<dbReference type="Proteomes" id="UP001597241">
    <property type="component" value="Unassembled WGS sequence"/>
</dbReference>
<name>A0ABW3WQT9_9FLAO</name>
<dbReference type="Pfam" id="PF00583">
    <property type="entry name" value="Acetyltransf_1"/>
    <property type="match status" value="1"/>
</dbReference>
<dbReference type="PROSITE" id="PS51186">
    <property type="entry name" value="GNAT"/>
    <property type="match status" value="1"/>
</dbReference>